<dbReference type="FunFam" id="1.10.340.70:FF:000003">
    <property type="entry name" value="Protein CBG25708"/>
    <property type="match status" value="1"/>
</dbReference>
<dbReference type="Ensembl" id="ENSOMET00000033396.1">
    <property type="protein sequence ID" value="ENSOMEP00000013887.1"/>
    <property type="gene ID" value="ENSOMEG00000015349.1"/>
</dbReference>
<dbReference type="SUPFAM" id="SSF53098">
    <property type="entry name" value="Ribonuclease H-like"/>
    <property type="match status" value="1"/>
</dbReference>
<feature type="domain" description="Reverse transcriptase" evidence="5">
    <location>
        <begin position="488"/>
        <end position="665"/>
    </location>
</feature>
<proteinExistence type="inferred from homology"/>
<dbReference type="InterPro" id="IPR021109">
    <property type="entry name" value="Peptidase_aspartic_dom_sf"/>
</dbReference>
<dbReference type="PANTHER" id="PTHR37984:SF8">
    <property type="entry name" value="CCHC-TYPE DOMAIN-CONTAINING PROTEIN"/>
    <property type="match status" value="1"/>
</dbReference>
<dbReference type="CDD" id="cd01647">
    <property type="entry name" value="RT_LTR"/>
    <property type="match status" value="1"/>
</dbReference>
<dbReference type="GO" id="GO:0004523">
    <property type="term" value="F:RNA-DNA hybrid ribonuclease activity"/>
    <property type="evidence" value="ECO:0007669"/>
    <property type="project" value="UniProtKB-EC"/>
</dbReference>
<dbReference type="Gene3D" id="1.10.340.70">
    <property type="match status" value="1"/>
</dbReference>
<dbReference type="GO" id="GO:0015074">
    <property type="term" value="P:DNA integration"/>
    <property type="evidence" value="ECO:0007669"/>
    <property type="project" value="InterPro"/>
</dbReference>
<dbReference type="InterPro" id="IPR000477">
    <property type="entry name" value="RT_dom"/>
</dbReference>
<dbReference type="OMA" id="STILKGW"/>
<dbReference type="Gene3D" id="2.40.70.10">
    <property type="entry name" value="Acid Proteases"/>
    <property type="match status" value="1"/>
</dbReference>
<dbReference type="FunFam" id="3.30.420.10:FF:000063">
    <property type="entry name" value="Retrovirus-related Pol polyprotein from transposon 297-like Protein"/>
    <property type="match status" value="1"/>
</dbReference>
<sequence>MATSSSDSEAGAEGNIVNTEEEFVPDLEENTQQQRIVNVQRPQPIMDKLSPPTSMQLTGNLADNWKRFKQRFNIYLAASGAGSGDEKLKANILLHVIGEDALDIYNSFQLAEANLTLADLMTKFEEYFVPTQNITFERYKFFTHDQKQGVPFDQYLAELHTLSKTCEFGTLRDSLVRDRIVCGTADNGLRERLLRETGLTLDKCVSICRAAETTRAQAKELRRDETTVHAIQKERKKKKKYPKQEDTVADFRCGKCGSSHKPRSCPAYGKSCNNCGKNNHYAKCCRASTKQKVHTVDEEEQEDEFIVDVVHAGSAEKEEWIVPLEVNKTIIPFKIDTGAQINLISIEDFKTLTVKSKIHPIKTKVTGYTGERVPVTGGCIATFKHKNQKIRAQLLVVDKKVQPILGLSTSVKLNLVKRVFVVTSPEAATDNDLLMEEYKDCFEGLGCLPGEHRISVDKSVPPVVHPCRKVPFALREKLKAELIRMEKLKVIKKIDEPTEWVSSLVVIQKKTGALRTCLDPRDLNKAIKREHFKLPTREEIMAQFAGAKWFSKLDASSGFWQLRLDEESSKLCTFNTPEGRYRFLRLPYGIRSAPEVYHKTIHMIYEHIPGVETMMNDIIVWGATKGEHDKRLRQVLDRTREVNLKLNKDKCEFGVKKLTFVGDVVSEQGVRPDPKKTSAINNMERPTNKDEVRRFLGMVTYLAKFVPQLATLTTPLRSLLEQKNEWIWSHEQEQSFLKLKEVLTQEPVLKFYDPEKKTRISADASQHGLGAVLLQQHDEQWLPVAYASRALTSAESRYAQIEKELLASMYACERFHQYVYGQTFEVETDHNPLVSIMSKPLCDCPVRIQRMLIRLQKYDVHMMYTRGRYMYTADTLSRAVDKEEIEDTGKGTDIQAYVDMIMTSLPVTADRTEQIRTETNADETMRELKSTILKGWPENKKECPTKIQDFWNCRAELTVADDIVLKGCKFVIPTSLRRQMLQKIHEGHLGEVKCKRRARDVMYWPRINQDISQTTASCELCRTYRPKQQAEPLMPHPVPHRPYYKVGTDLFDWNGKSYLVVTDYFSNYPEVGALQSTSSKAVISYLKCVFARHGVPCELFSDNGPQFSSSEFANFAKDWGFRHIKSSPNYPKSNGLAESSVKTVKTLLKKALDRDDFQKSLLIYRSAPLQNGLSPAQMLMGRRIRSNLPVHEDLLTPKAAHKVRKAKEETKKKHKRLYDQKAKHLPSLKPGDMVRLRDISTGTWRQQGRVQEEVAPRSYKVKMDSGLSLRRNRTDLQLQPMSEDTAVMDEIQQDFTVPIDVATNGQDQEESGVTAGAASPIGPRFHSSLKTPTVERLLRPKRHVQPPKRLIETC</sequence>
<dbReference type="Gene3D" id="3.30.420.10">
    <property type="entry name" value="Ribonuclease H-like superfamily/Ribonuclease H"/>
    <property type="match status" value="1"/>
</dbReference>
<evidence type="ECO:0000256" key="2">
    <source>
        <dbReference type="ARBA" id="ARBA00012180"/>
    </source>
</evidence>
<dbReference type="FunFam" id="3.10.20.370:FF:000001">
    <property type="entry name" value="Retrovirus-related Pol polyprotein from transposon 17.6-like protein"/>
    <property type="match status" value="1"/>
</dbReference>
<dbReference type="Gene3D" id="3.10.10.10">
    <property type="entry name" value="HIV Type 1 Reverse Transcriptase, subunit A, domain 1"/>
    <property type="match status" value="1"/>
</dbReference>
<dbReference type="STRING" id="30732.ENSOMEP00000013887"/>
<feature type="region of interest" description="Disordered" evidence="4">
    <location>
        <begin position="1306"/>
        <end position="1328"/>
    </location>
</feature>
<name>A0A3B3C9X5_ORYME</name>
<accession>A0A3B3C9X5</accession>
<evidence type="ECO:0000256" key="4">
    <source>
        <dbReference type="SAM" id="MobiDB-lite"/>
    </source>
</evidence>
<dbReference type="PaxDb" id="30732-ENSOMEP00000013887"/>
<dbReference type="InterPro" id="IPR043502">
    <property type="entry name" value="DNA/RNA_pol_sf"/>
</dbReference>
<comment type="similarity">
    <text evidence="1">Belongs to the beta type-B retroviral polymerase family. HERV class-II K(HML-2) pol subfamily.</text>
</comment>
<dbReference type="InterPro" id="IPR050951">
    <property type="entry name" value="Retrovirus_Pol_polyprotein"/>
</dbReference>
<dbReference type="Pfam" id="PF17921">
    <property type="entry name" value="Integrase_H2C2"/>
    <property type="match status" value="1"/>
</dbReference>
<dbReference type="InterPro" id="IPR012337">
    <property type="entry name" value="RNaseH-like_sf"/>
</dbReference>
<dbReference type="SUPFAM" id="SSF56672">
    <property type="entry name" value="DNA/RNA polymerases"/>
    <property type="match status" value="1"/>
</dbReference>
<dbReference type="Pfam" id="PF00665">
    <property type="entry name" value="rve"/>
    <property type="match status" value="1"/>
</dbReference>
<evidence type="ECO:0000259" key="6">
    <source>
        <dbReference type="PROSITE" id="PS50994"/>
    </source>
</evidence>
<organism evidence="7 8">
    <name type="scientific">Oryzias melastigma</name>
    <name type="common">Marine medaka</name>
    <dbReference type="NCBI Taxonomy" id="30732"/>
    <lineage>
        <taxon>Eukaryota</taxon>
        <taxon>Metazoa</taxon>
        <taxon>Chordata</taxon>
        <taxon>Craniata</taxon>
        <taxon>Vertebrata</taxon>
        <taxon>Euteleostomi</taxon>
        <taxon>Actinopterygii</taxon>
        <taxon>Neopterygii</taxon>
        <taxon>Teleostei</taxon>
        <taxon>Neoteleostei</taxon>
        <taxon>Acanthomorphata</taxon>
        <taxon>Ovalentaria</taxon>
        <taxon>Atherinomorphae</taxon>
        <taxon>Beloniformes</taxon>
        <taxon>Adrianichthyidae</taxon>
        <taxon>Oryziinae</taxon>
        <taxon>Oryzias</taxon>
    </lineage>
</organism>
<dbReference type="PROSITE" id="PS50878">
    <property type="entry name" value="RT_POL"/>
    <property type="match status" value="1"/>
</dbReference>
<dbReference type="GO" id="GO:0003676">
    <property type="term" value="F:nucleic acid binding"/>
    <property type="evidence" value="ECO:0007669"/>
    <property type="project" value="InterPro"/>
</dbReference>
<dbReference type="InterPro" id="IPR041588">
    <property type="entry name" value="Integrase_H2C2"/>
</dbReference>
<dbReference type="Pfam" id="PF13650">
    <property type="entry name" value="Asp_protease_2"/>
    <property type="match status" value="1"/>
</dbReference>
<dbReference type="PANTHER" id="PTHR37984">
    <property type="entry name" value="PROTEIN CBG26694"/>
    <property type="match status" value="1"/>
</dbReference>
<reference evidence="7" key="1">
    <citation type="submission" date="2025-08" db="UniProtKB">
        <authorList>
            <consortium name="Ensembl"/>
        </authorList>
    </citation>
    <scope>IDENTIFICATION</scope>
</reference>
<evidence type="ECO:0000313" key="8">
    <source>
        <dbReference type="Proteomes" id="UP000261560"/>
    </source>
</evidence>
<dbReference type="SUPFAM" id="SSF50630">
    <property type="entry name" value="Acid proteases"/>
    <property type="match status" value="1"/>
</dbReference>
<evidence type="ECO:0000313" key="7">
    <source>
        <dbReference type="Ensembl" id="ENSOMEP00000013887.1"/>
    </source>
</evidence>
<dbReference type="InterPro" id="IPR043128">
    <property type="entry name" value="Rev_trsase/Diguanyl_cyclase"/>
</dbReference>
<dbReference type="InterPro" id="IPR036397">
    <property type="entry name" value="RNaseH_sf"/>
</dbReference>
<dbReference type="CDD" id="cd05481">
    <property type="entry name" value="retropepsin_like_LTR_1"/>
    <property type="match status" value="1"/>
</dbReference>
<dbReference type="Gene3D" id="3.30.70.270">
    <property type="match status" value="2"/>
</dbReference>
<feature type="domain" description="Integrase catalytic" evidence="6">
    <location>
        <begin position="1038"/>
        <end position="1205"/>
    </location>
</feature>
<dbReference type="InterPro" id="IPR041577">
    <property type="entry name" value="RT_RNaseH_2"/>
</dbReference>
<feature type="region of interest" description="Disordered" evidence="4">
    <location>
        <begin position="1"/>
        <end position="26"/>
    </location>
</feature>
<dbReference type="PROSITE" id="PS50994">
    <property type="entry name" value="INTEGRASE"/>
    <property type="match status" value="1"/>
</dbReference>
<evidence type="ECO:0000259" key="5">
    <source>
        <dbReference type="PROSITE" id="PS50878"/>
    </source>
</evidence>
<dbReference type="FunFam" id="3.10.10.10:FF:000003">
    <property type="entry name" value="Retrovirus-related Pol polyprotein from transposon 297-like Protein"/>
    <property type="match status" value="1"/>
</dbReference>
<keyword evidence="8" id="KW-1185">Reference proteome</keyword>
<dbReference type="Pfam" id="PF00078">
    <property type="entry name" value="RVT_1"/>
    <property type="match status" value="1"/>
</dbReference>
<dbReference type="GeneTree" id="ENSGT00940000169923"/>
<evidence type="ECO:0000256" key="1">
    <source>
        <dbReference type="ARBA" id="ARBA00010879"/>
    </source>
</evidence>
<reference evidence="7" key="2">
    <citation type="submission" date="2025-09" db="UniProtKB">
        <authorList>
            <consortium name="Ensembl"/>
        </authorList>
    </citation>
    <scope>IDENTIFICATION</scope>
</reference>
<dbReference type="FunFam" id="3.30.70.270:FF:000100">
    <property type="entry name" value="Uncharacterized protein"/>
    <property type="match status" value="1"/>
</dbReference>
<dbReference type="CDD" id="cd09274">
    <property type="entry name" value="RNase_HI_RT_Ty3"/>
    <property type="match status" value="1"/>
</dbReference>
<protein>
    <recommendedName>
        <fullName evidence="3">Gypsy retrotransposon integrase-like protein 1</fullName>
        <ecNumber evidence="2">3.1.26.4</ecNumber>
    </recommendedName>
</protein>
<dbReference type="FunFam" id="3.30.70.270:FF:000026">
    <property type="entry name" value="Transposon Ty3-G Gag-Pol polyprotein"/>
    <property type="match status" value="1"/>
</dbReference>
<dbReference type="EC" id="3.1.26.4" evidence="2"/>
<dbReference type="InterPro" id="IPR001584">
    <property type="entry name" value="Integrase_cat-core"/>
</dbReference>
<evidence type="ECO:0000256" key="3">
    <source>
        <dbReference type="ARBA" id="ARBA00039658"/>
    </source>
</evidence>
<dbReference type="Proteomes" id="UP000261560">
    <property type="component" value="Unplaced"/>
</dbReference>
<dbReference type="Pfam" id="PF17919">
    <property type="entry name" value="RT_RNaseH_2"/>
    <property type="match status" value="1"/>
</dbReference>